<reference evidence="2" key="1">
    <citation type="journal article" date="2019" name="bioRxiv">
        <title>The Genome of the Zebra Mussel, Dreissena polymorpha: A Resource for Invasive Species Research.</title>
        <authorList>
            <person name="McCartney M.A."/>
            <person name="Auch B."/>
            <person name="Kono T."/>
            <person name="Mallez S."/>
            <person name="Zhang Y."/>
            <person name="Obille A."/>
            <person name="Becker A."/>
            <person name="Abrahante J.E."/>
            <person name="Garbe J."/>
            <person name="Badalamenti J.P."/>
            <person name="Herman A."/>
            <person name="Mangelson H."/>
            <person name="Liachko I."/>
            <person name="Sullivan S."/>
            <person name="Sone E.D."/>
            <person name="Koren S."/>
            <person name="Silverstein K.A.T."/>
            <person name="Beckman K.B."/>
            <person name="Gohl D.M."/>
        </authorList>
    </citation>
    <scope>NUCLEOTIDE SEQUENCE</scope>
    <source>
        <strain evidence="2">Duluth1</strain>
        <tissue evidence="2">Whole animal</tissue>
    </source>
</reference>
<gene>
    <name evidence="2" type="ORF">DPMN_116731</name>
</gene>
<name>A0A9D4KP77_DREPO</name>
<proteinExistence type="predicted"/>
<evidence type="ECO:0000313" key="3">
    <source>
        <dbReference type="Proteomes" id="UP000828390"/>
    </source>
</evidence>
<dbReference type="Proteomes" id="UP000828390">
    <property type="component" value="Unassembled WGS sequence"/>
</dbReference>
<accession>A0A9D4KP77</accession>
<dbReference type="EMBL" id="JAIWYP010000004">
    <property type="protein sequence ID" value="KAH3843220.1"/>
    <property type="molecule type" value="Genomic_DNA"/>
</dbReference>
<evidence type="ECO:0000256" key="1">
    <source>
        <dbReference type="SAM" id="SignalP"/>
    </source>
</evidence>
<evidence type="ECO:0008006" key="4">
    <source>
        <dbReference type="Google" id="ProtNLM"/>
    </source>
</evidence>
<keyword evidence="3" id="KW-1185">Reference proteome</keyword>
<feature type="signal peptide" evidence="1">
    <location>
        <begin position="1"/>
        <end position="18"/>
    </location>
</feature>
<reference evidence="2" key="2">
    <citation type="submission" date="2020-11" db="EMBL/GenBank/DDBJ databases">
        <authorList>
            <person name="McCartney M.A."/>
            <person name="Auch B."/>
            <person name="Kono T."/>
            <person name="Mallez S."/>
            <person name="Becker A."/>
            <person name="Gohl D.M."/>
            <person name="Silverstein K.A.T."/>
            <person name="Koren S."/>
            <person name="Bechman K.B."/>
            <person name="Herman A."/>
            <person name="Abrahante J.E."/>
            <person name="Garbe J."/>
        </authorList>
    </citation>
    <scope>NUCLEOTIDE SEQUENCE</scope>
    <source>
        <strain evidence="2">Duluth1</strain>
        <tissue evidence="2">Whole animal</tissue>
    </source>
</reference>
<protein>
    <recommendedName>
        <fullName evidence="4">Secreted protein</fullName>
    </recommendedName>
</protein>
<sequence>MLIMFSAFALIGPRGSSGEDVPSMDLVIMKNQWWPCCNVWPLTLLLKLQKTTSLRPFTISFSHLPQTTQKQPNCNGS</sequence>
<organism evidence="2 3">
    <name type="scientific">Dreissena polymorpha</name>
    <name type="common">Zebra mussel</name>
    <name type="synonym">Mytilus polymorpha</name>
    <dbReference type="NCBI Taxonomy" id="45954"/>
    <lineage>
        <taxon>Eukaryota</taxon>
        <taxon>Metazoa</taxon>
        <taxon>Spiralia</taxon>
        <taxon>Lophotrochozoa</taxon>
        <taxon>Mollusca</taxon>
        <taxon>Bivalvia</taxon>
        <taxon>Autobranchia</taxon>
        <taxon>Heteroconchia</taxon>
        <taxon>Euheterodonta</taxon>
        <taxon>Imparidentia</taxon>
        <taxon>Neoheterodontei</taxon>
        <taxon>Myida</taxon>
        <taxon>Dreissenoidea</taxon>
        <taxon>Dreissenidae</taxon>
        <taxon>Dreissena</taxon>
    </lineage>
</organism>
<keyword evidence="1" id="KW-0732">Signal</keyword>
<evidence type="ECO:0000313" key="2">
    <source>
        <dbReference type="EMBL" id="KAH3843220.1"/>
    </source>
</evidence>
<feature type="chain" id="PRO_5039374074" description="Secreted protein" evidence="1">
    <location>
        <begin position="19"/>
        <end position="77"/>
    </location>
</feature>
<comment type="caution">
    <text evidence="2">The sequence shown here is derived from an EMBL/GenBank/DDBJ whole genome shotgun (WGS) entry which is preliminary data.</text>
</comment>
<dbReference type="AlphaFoldDB" id="A0A9D4KP77"/>